<dbReference type="Pfam" id="PF00008">
    <property type="entry name" value="EGF"/>
    <property type="match status" value="1"/>
</dbReference>
<dbReference type="InterPro" id="IPR051022">
    <property type="entry name" value="Notch_Cell-Fate_Det"/>
</dbReference>
<evidence type="ECO:0000256" key="3">
    <source>
        <dbReference type="ARBA" id="ARBA00022737"/>
    </source>
</evidence>
<dbReference type="SUPFAM" id="SSF57196">
    <property type="entry name" value="EGF/Laminin"/>
    <property type="match status" value="1"/>
</dbReference>
<dbReference type="PANTHER" id="PTHR24049:SF39">
    <property type="entry name" value="EGF-LIKE DOMAIN-CONTAINING PROTEIN"/>
    <property type="match status" value="1"/>
</dbReference>
<accession>A0A9Q0Y6F2</accession>
<protein>
    <recommendedName>
        <fullName evidence="7">EGF-like domain-containing protein</fullName>
    </recommendedName>
</protein>
<evidence type="ECO:0000256" key="5">
    <source>
        <dbReference type="ARBA" id="ARBA00023180"/>
    </source>
</evidence>
<feature type="non-terminal residue" evidence="8">
    <location>
        <position position="109"/>
    </location>
</feature>
<keyword evidence="4 6" id="KW-1015">Disulfide bond</keyword>
<dbReference type="PROSITE" id="PS50026">
    <property type="entry name" value="EGF_3"/>
    <property type="match status" value="2"/>
</dbReference>
<dbReference type="AlphaFoldDB" id="A0A9Q0Y6F2"/>
<comment type="caution">
    <text evidence="8">The sequence shown here is derived from an EMBL/GenBank/DDBJ whole genome shotgun (WGS) entry which is preliminary data.</text>
</comment>
<feature type="disulfide bond" evidence="6">
    <location>
        <begin position="77"/>
        <end position="86"/>
    </location>
</feature>
<keyword evidence="1 6" id="KW-0245">EGF-like domain</keyword>
<evidence type="ECO:0000259" key="7">
    <source>
        <dbReference type="PROSITE" id="PS50026"/>
    </source>
</evidence>
<dbReference type="GO" id="GO:0045197">
    <property type="term" value="P:establishment or maintenance of epithelial cell apical/basal polarity"/>
    <property type="evidence" value="ECO:0007669"/>
    <property type="project" value="TreeGrafter"/>
</dbReference>
<dbReference type="InterPro" id="IPR000152">
    <property type="entry name" value="EGF-type_Asp/Asn_hydroxyl_site"/>
</dbReference>
<evidence type="ECO:0000256" key="2">
    <source>
        <dbReference type="ARBA" id="ARBA00022729"/>
    </source>
</evidence>
<keyword evidence="5" id="KW-0325">Glycoprotein</keyword>
<dbReference type="SMART" id="SM00179">
    <property type="entry name" value="EGF_CA"/>
    <property type="match status" value="2"/>
</dbReference>
<dbReference type="GO" id="GO:0007157">
    <property type="term" value="P:heterophilic cell-cell adhesion via plasma membrane cell adhesion molecules"/>
    <property type="evidence" value="ECO:0007669"/>
    <property type="project" value="TreeGrafter"/>
</dbReference>
<dbReference type="CDD" id="cd00054">
    <property type="entry name" value="EGF_CA"/>
    <property type="match status" value="1"/>
</dbReference>
<dbReference type="GO" id="GO:0032991">
    <property type="term" value="C:protein-containing complex"/>
    <property type="evidence" value="ECO:0007669"/>
    <property type="project" value="TreeGrafter"/>
</dbReference>
<dbReference type="PROSITE" id="PS00010">
    <property type="entry name" value="ASX_HYDROXYL"/>
    <property type="match status" value="1"/>
</dbReference>
<sequence length="109" mass="11604">DSSAKNTMCVSKNPATTMPPALAEATKAIMTPNPYRCICPPLFAGPFCEEHVEPCSSQPCQNKAVCHNNPSGYACDCPAGFLGHDCGIEIDECHSRPCQNGGTCRDMPN</sequence>
<evidence type="ECO:0000256" key="6">
    <source>
        <dbReference type="PROSITE-ProRule" id="PRU00076"/>
    </source>
</evidence>
<dbReference type="GO" id="GO:0005886">
    <property type="term" value="C:plasma membrane"/>
    <property type="evidence" value="ECO:0007669"/>
    <property type="project" value="TreeGrafter"/>
</dbReference>
<dbReference type="InterPro" id="IPR001881">
    <property type="entry name" value="EGF-like_Ca-bd_dom"/>
</dbReference>
<evidence type="ECO:0000313" key="9">
    <source>
        <dbReference type="Proteomes" id="UP001142489"/>
    </source>
</evidence>
<feature type="domain" description="EGF-like" evidence="7">
    <location>
        <begin position="51"/>
        <end position="87"/>
    </location>
</feature>
<comment type="caution">
    <text evidence="6">Lacks conserved residue(s) required for the propagation of feature annotation.</text>
</comment>
<dbReference type="Gene3D" id="2.10.25.10">
    <property type="entry name" value="Laminin"/>
    <property type="match status" value="3"/>
</dbReference>
<evidence type="ECO:0000256" key="4">
    <source>
        <dbReference type="ARBA" id="ARBA00023157"/>
    </source>
</evidence>
<reference evidence="8" key="1">
    <citation type="journal article" date="2023" name="DNA Res.">
        <title>Chromosome-level genome assembly of Phrynocephalus forsythii using third-generation DNA sequencing and Hi-C analysis.</title>
        <authorList>
            <person name="Qi Y."/>
            <person name="Zhao W."/>
            <person name="Zhao Y."/>
            <person name="Niu C."/>
            <person name="Cao S."/>
            <person name="Zhang Y."/>
        </authorList>
    </citation>
    <scope>NUCLEOTIDE SEQUENCE</scope>
    <source>
        <tissue evidence="8">Muscle</tissue>
    </source>
</reference>
<keyword evidence="3" id="KW-0677">Repeat</keyword>
<evidence type="ECO:0000313" key="8">
    <source>
        <dbReference type="EMBL" id="KAJ7341453.1"/>
    </source>
</evidence>
<keyword evidence="9" id="KW-1185">Reference proteome</keyword>
<dbReference type="PROSITE" id="PS01186">
    <property type="entry name" value="EGF_2"/>
    <property type="match status" value="1"/>
</dbReference>
<dbReference type="SMART" id="SM00181">
    <property type="entry name" value="EGF"/>
    <property type="match status" value="1"/>
</dbReference>
<dbReference type="InterPro" id="IPR000742">
    <property type="entry name" value="EGF"/>
</dbReference>
<dbReference type="GO" id="GO:0005509">
    <property type="term" value="F:calcium ion binding"/>
    <property type="evidence" value="ECO:0007669"/>
    <property type="project" value="InterPro"/>
</dbReference>
<dbReference type="Proteomes" id="UP001142489">
    <property type="component" value="Unassembled WGS sequence"/>
</dbReference>
<dbReference type="Pfam" id="PF12661">
    <property type="entry name" value="hEGF"/>
    <property type="match status" value="1"/>
</dbReference>
<dbReference type="PROSITE" id="PS00022">
    <property type="entry name" value="EGF_1"/>
    <property type="match status" value="1"/>
</dbReference>
<keyword evidence="2" id="KW-0732">Signal</keyword>
<feature type="domain" description="EGF-like" evidence="7">
    <location>
        <begin position="89"/>
        <end position="109"/>
    </location>
</feature>
<dbReference type="InterPro" id="IPR013032">
    <property type="entry name" value="EGF-like_CS"/>
</dbReference>
<gene>
    <name evidence="8" type="ORF">JRQ81_005561</name>
</gene>
<name>A0A9Q0Y6F2_9SAUR</name>
<organism evidence="8 9">
    <name type="scientific">Phrynocephalus forsythii</name>
    <dbReference type="NCBI Taxonomy" id="171643"/>
    <lineage>
        <taxon>Eukaryota</taxon>
        <taxon>Metazoa</taxon>
        <taxon>Chordata</taxon>
        <taxon>Craniata</taxon>
        <taxon>Vertebrata</taxon>
        <taxon>Euteleostomi</taxon>
        <taxon>Lepidosauria</taxon>
        <taxon>Squamata</taxon>
        <taxon>Bifurcata</taxon>
        <taxon>Unidentata</taxon>
        <taxon>Episquamata</taxon>
        <taxon>Toxicofera</taxon>
        <taxon>Iguania</taxon>
        <taxon>Acrodonta</taxon>
        <taxon>Agamidae</taxon>
        <taxon>Agaminae</taxon>
        <taxon>Phrynocephalus</taxon>
    </lineage>
</organism>
<proteinExistence type="predicted"/>
<dbReference type="PANTHER" id="PTHR24049">
    <property type="entry name" value="CRUMBS FAMILY MEMBER"/>
    <property type="match status" value="1"/>
</dbReference>
<dbReference type="FunFam" id="2.10.25.10:FF:000109">
    <property type="entry name" value="Notch homolog 4, [Drosophila]"/>
    <property type="match status" value="1"/>
</dbReference>
<feature type="non-terminal residue" evidence="8">
    <location>
        <position position="1"/>
    </location>
</feature>
<evidence type="ECO:0000256" key="1">
    <source>
        <dbReference type="ARBA" id="ARBA00022536"/>
    </source>
</evidence>
<dbReference type="EMBL" id="JAPFRF010000002">
    <property type="protein sequence ID" value="KAJ7341453.1"/>
    <property type="molecule type" value="Genomic_DNA"/>
</dbReference>
<dbReference type="OrthoDB" id="9049579at2759"/>